<gene>
    <name evidence="1" type="ORF">V1517DRAFT_333582</name>
</gene>
<keyword evidence="1" id="KW-0808">Transferase</keyword>
<dbReference type="EMBL" id="MU970224">
    <property type="protein sequence ID" value="KAK9319133.1"/>
    <property type="molecule type" value="Genomic_DNA"/>
</dbReference>
<reference evidence="2" key="1">
    <citation type="journal article" date="2024" name="Front. Bioeng. Biotechnol.">
        <title>Genome-scale model development and genomic sequencing of the oleaginous clade Lipomyces.</title>
        <authorList>
            <person name="Czajka J.J."/>
            <person name="Han Y."/>
            <person name="Kim J."/>
            <person name="Mondo S.J."/>
            <person name="Hofstad B.A."/>
            <person name="Robles A."/>
            <person name="Haridas S."/>
            <person name="Riley R."/>
            <person name="LaButti K."/>
            <person name="Pangilinan J."/>
            <person name="Andreopoulos W."/>
            <person name="Lipzen A."/>
            <person name="Yan J."/>
            <person name="Wang M."/>
            <person name="Ng V."/>
            <person name="Grigoriev I.V."/>
            <person name="Spatafora J.W."/>
            <person name="Magnuson J.K."/>
            <person name="Baker S.E."/>
            <person name="Pomraning K.R."/>
        </authorList>
    </citation>
    <scope>NUCLEOTIDE SEQUENCE [LARGE SCALE GENOMIC DNA]</scope>
    <source>
        <strain evidence="2">CBS 10300</strain>
    </source>
</reference>
<accession>A0ACC3TG87</accession>
<sequence>MPCKVLVTTGATYPFDGLVKLVFTQRVLKALSNLGVTHLRIQYGKTPKSRIVYENCVENCQTVIQSTGINVNGFGMTEDMATEIRSSWLVISHAGTGTILDTLRSPSPKPRLIVVPNAILMDGHQAEVAAAMEDMNCLLYAKSATEDSIISAFDKLDRQFAELPEKKSLADLINYEAGVLRQL</sequence>
<keyword evidence="2" id="KW-1185">Reference proteome</keyword>
<proteinExistence type="predicted"/>
<protein>
    <submittedName>
        <fullName evidence="1">Glycosyl transferase</fullName>
    </submittedName>
</protein>
<comment type="caution">
    <text evidence="1">The sequence shown here is derived from an EMBL/GenBank/DDBJ whole genome shotgun (WGS) entry which is preliminary data.</text>
</comment>
<name>A0ACC3TG87_9ASCO</name>
<evidence type="ECO:0000313" key="1">
    <source>
        <dbReference type="EMBL" id="KAK9319133.1"/>
    </source>
</evidence>
<dbReference type="Proteomes" id="UP001489719">
    <property type="component" value="Unassembled WGS sequence"/>
</dbReference>
<evidence type="ECO:0000313" key="2">
    <source>
        <dbReference type="Proteomes" id="UP001489719"/>
    </source>
</evidence>
<organism evidence="1 2">
    <name type="scientific">Lipomyces orientalis</name>
    <dbReference type="NCBI Taxonomy" id="1233043"/>
    <lineage>
        <taxon>Eukaryota</taxon>
        <taxon>Fungi</taxon>
        <taxon>Dikarya</taxon>
        <taxon>Ascomycota</taxon>
        <taxon>Saccharomycotina</taxon>
        <taxon>Lipomycetes</taxon>
        <taxon>Lipomycetales</taxon>
        <taxon>Lipomycetaceae</taxon>
        <taxon>Lipomyces</taxon>
    </lineage>
</organism>